<sequence>MDYNCTGTARSSLLLPGVDENGGFTTVLETGDIWYYPKGVAHNAQGLDDENEYLLAFDDGIFEKIGKTTFMVDDWIDHTPRDILTKNFGVDRKVFNSVHSNFPYILNGTVSKDLDKAPVGTQRGDDSYVDNTYKHPSEPVPGRLPSRLRNDSTSIRVTLVSLSLLVTPRLALLTPKGGDRCFPRQ</sequence>
<accession>B6HK96</accession>
<dbReference type="BioCyc" id="PCHR:PC21G20020-MONOMER"/>
<dbReference type="AlphaFoldDB" id="B6HK96"/>
<organism evidence="3 4">
    <name type="scientific">Penicillium rubens (strain ATCC 28089 / DSM 1075 / NRRL 1951 / Wisconsin 54-1255)</name>
    <name type="common">Penicillium chrysogenum</name>
    <dbReference type="NCBI Taxonomy" id="500485"/>
    <lineage>
        <taxon>Eukaryota</taxon>
        <taxon>Fungi</taxon>
        <taxon>Dikarya</taxon>
        <taxon>Ascomycota</taxon>
        <taxon>Pezizomycotina</taxon>
        <taxon>Eurotiomycetes</taxon>
        <taxon>Eurotiomycetidae</taxon>
        <taxon>Eurotiales</taxon>
        <taxon>Aspergillaceae</taxon>
        <taxon>Penicillium</taxon>
        <taxon>Penicillium chrysogenum species complex</taxon>
    </lineage>
</organism>
<dbReference type="InterPro" id="IPR006045">
    <property type="entry name" value="Cupin_1"/>
</dbReference>
<dbReference type="Gene3D" id="2.60.120.10">
    <property type="entry name" value="Jelly Rolls"/>
    <property type="match status" value="1"/>
</dbReference>
<proteinExistence type="predicted"/>
<dbReference type="VEuPathDB" id="FungiDB:PCH_Pc21g20020"/>
<dbReference type="eggNOG" id="ENOG502RJG4">
    <property type="taxonomic scope" value="Eukaryota"/>
</dbReference>
<evidence type="ECO:0000259" key="2">
    <source>
        <dbReference type="Pfam" id="PF00190"/>
    </source>
</evidence>
<name>B6HK96_PENRW</name>
<evidence type="ECO:0000313" key="4">
    <source>
        <dbReference type="Proteomes" id="UP000000724"/>
    </source>
</evidence>
<feature type="domain" description="Cupin type-1" evidence="2">
    <location>
        <begin position="19"/>
        <end position="93"/>
    </location>
</feature>
<dbReference type="InterPro" id="IPR011051">
    <property type="entry name" value="RmlC_Cupin_sf"/>
</dbReference>
<dbReference type="HOGENOM" id="CLU_1461783_0_0_1"/>
<dbReference type="STRING" id="500485.B6HK96"/>
<dbReference type="SUPFAM" id="SSF51182">
    <property type="entry name" value="RmlC-like cupins"/>
    <property type="match status" value="1"/>
</dbReference>
<keyword evidence="4" id="KW-1185">Reference proteome</keyword>
<dbReference type="EMBL" id="AM920436">
    <property type="protein sequence ID" value="CAP96899.1"/>
    <property type="molecule type" value="Genomic_DNA"/>
</dbReference>
<dbReference type="Proteomes" id="UP000000724">
    <property type="component" value="Contig Pc00c21"/>
</dbReference>
<dbReference type="InterPro" id="IPR014710">
    <property type="entry name" value="RmlC-like_jellyroll"/>
</dbReference>
<evidence type="ECO:0000256" key="1">
    <source>
        <dbReference type="SAM" id="MobiDB-lite"/>
    </source>
</evidence>
<evidence type="ECO:0000313" key="3">
    <source>
        <dbReference type="EMBL" id="CAP96899.1"/>
    </source>
</evidence>
<feature type="region of interest" description="Disordered" evidence="1">
    <location>
        <begin position="115"/>
        <end position="148"/>
    </location>
</feature>
<dbReference type="OrthoDB" id="10263073at2759"/>
<protein>
    <submittedName>
        <fullName evidence="3">Pc21g20020 protein</fullName>
    </submittedName>
</protein>
<reference evidence="3 4" key="1">
    <citation type="journal article" date="2008" name="Nat. Biotechnol.">
        <title>Genome sequencing and analysis of the filamentous fungus Penicillium chrysogenum.</title>
        <authorList>
            <person name="van den Berg M.A."/>
            <person name="Albang R."/>
            <person name="Albermann K."/>
            <person name="Badger J.H."/>
            <person name="Daran J.-M."/>
            <person name="Driessen A.J.M."/>
            <person name="Garcia-Estrada C."/>
            <person name="Fedorova N.D."/>
            <person name="Harris D.M."/>
            <person name="Heijne W.H.M."/>
            <person name="Joardar V.S."/>
            <person name="Kiel J.A.K.W."/>
            <person name="Kovalchuk A."/>
            <person name="Martin J.F."/>
            <person name="Nierman W.C."/>
            <person name="Nijland J.G."/>
            <person name="Pronk J.T."/>
            <person name="Roubos J.A."/>
            <person name="van der Klei I.J."/>
            <person name="van Peij N.N.M.E."/>
            <person name="Veenhuis M."/>
            <person name="von Doehren H."/>
            <person name="Wagner C."/>
            <person name="Wortman J.R."/>
            <person name="Bovenberg R.A.L."/>
        </authorList>
    </citation>
    <scope>NUCLEOTIDE SEQUENCE [LARGE SCALE GENOMIC DNA]</scope>
    <source>
        <strain evidence="4">ATCC 28089 / DSM 1075 / NRRL 1951 / Wisconsin 54-1255</strain>
    </source>
</reference>
<dbReference type="Pfam" id="PF00190">
    <property type="entry name" value="Cupin_1"/>
    <property type="match status" value="1"/>
</dbReference>
<gene>
    <name evidence="3" type="ORF">Pc21g20020</name>
    <name evidence="3" type="ORF">PCH_Pc21g20020</name>
</gene>